<name>A0A3G9GDR0_9NEIS</name>
<dbReference type="GO" id="GO:0042619">
    <property type="term" value="P:poly-hydroxybutyrate biosynthetic process"/>
    <property type="evidence" value="ECO:0007669"/>
    <property type="project" value="InterPro"/>
</dbReference>
<dbReference type="Pfam" id="PF13561">
    <property type="entry name" value="adh_short_C2"/>
    <property type="match status" value="1"/>
</dbReference>
<dbReference type="STRING" id="332411.VI06_01525"/>
<protein>
    <submittedName>
        <fullName evidence="4">Acetoacetyl-CoA reductase</fullName>
        <ecNumber evidence="4">1.1.1.36</ecNumber>
    </submittedName>
</protein>
<dbReference type="NCBIfam" id="TIGR01829">
    <property type="entry name" value="AcAcCoA_reduct"/>
    <property type="match status" value="1"/>
</dbReference>
<dbReference type="InterPro" id="IPR036291">
    <property type="entry name" value="NAD(P)-bd_dom_sf"/>
</dbReference>
<reference evidence="4 5" key="2">
    <citation type="journal article" date="2017" name="Genome Announc.">
        <title>Draft genome sequence of Aquitalea magnusonii strain H3, a plant growth-promoting bacterium of duckweed Lemna minor.</title>
        <authorList>
            <person name="Ishizawa H."/>
            <person name="Kuroda M."/>
            <person name="Ike M."/>
        </authorList>
    </citation>
    <scope>NUCLEOTIDE SEQUENCE [LARGE SCALE GENOMIC DNA]</scope>
    <source>
        <strain evidence="4 5">H3</strain>
    </source>
</reference>
<evidence type="ECO:0000256" key="1">
    <source>
        <dbReference type="ARBA" id="ARBA00006484"/>
    </source>
</evidence>
<evidence type="ECO:0000313" key="5">
    <source>
        <dbReference type="Proteomes" id="UP000198290"/>
    </source>
</evidence>
<dbReference type="Proteomes" id="UP000198290">
    <property type="component" value="Chromosome"/>
</dbReference>
<dbReference type="EC" id="1.1.1.36" evidence="4"/>
<dbReference type="PROSITE" id="PS00061">
    <property type="entry name" value="ADH_SHORT"/>
    <property type="match status" value="1"/>
</dbReference>
<dbReference type="InterPro" id="IPR020904">
    <property type="entry name" value="Sc_DH/Rdtase_CS"/>
</dbReference>
<dbReference type="InterPro" id="IPR057326">
    <property type="entry name" value="KR_dom"/>
</dbReference>
<dbReference type="FunFam" id="3.40.50.720:FF:000173">
    <property type="entry name" value="3-oxoacyl-[acyl-carrier protein] reductase"/>
    <property type="match status" value="1"/>
</dbReference>
<reference evidence="5" key="1">
    <citation type="journal article" date="2017" name="Biotechnol. Biofuels">
        <title>Evaluation of environmental bacterial communities as a factor affecting the growth of duckweed Lemna minor.</title>
        <authorList>
            <person name="Ishizawa H."/>
            <person name="Kuroda M."/>
            <person name="Morikawa M."/>
            <person name="Ike M."/>
        </authorList>
    </citation>
    <scope>NUCLEOTIDE SEQUENCE [LARGE SCALE GENOMIC DNA]</scope>
    <source>
        <strain evidence="5">H3</strain>
    </source>
</reference>
<dbReference type="PRINTS" id="PR00081">
    <property type="entry name" value="GDHRDH"/>
</dbReference>
<dbReference type="InterPro" id="IPR011283">
    <property type="entry name" value="Acetoacetyl-CoA_reductase"/>
</dbReference>
<dbReference type="AlphaFoldDB" id="A0A3G9GDR0"/>
<dbReference type="GO" id="GO:0018454">
    <property type="term" value="F:acetoacetyl-CoA reductase activity"/>
    <property type="evidence" value="ECO:0007669"/>
    <property type="project" value="UniProtKB-EC"/>
</dbReference>
<dbReference type="CDD" id="cd05333">
    <property type="entry name" value="BKR_SDR_c"/>
    <property type="match status" value="1"/>
</dbReference>
<dbReference type="PRINTS" id="PR00080">
    <property type="entry name" value="SDRFAMILY"/>
</dbReference>
<sequence length="235" mass="24821">MGGIGTAICKALAESGHTVITTYSKPGKEQAWLADMKGMGFSDIHAYQCDVTDTAACAAMLAKAQAEVGAVDVLVNNAGITRDGTFKKQTKDDWDAVIKTNLDSLFNMVKPVLDGMVERGFGRIINISSINGQKGQFGQTNYSAAKAGMHGFTMALAQEVARKGVTVNTISPGYIATDMVMAVPEEVRNKIIANIPVGRLGKPEEIAGLINYLASDISGFMTGANLAINGGQHMM</sequence>
<dbReference type="InterPro" id="IPR002347">
    <property type="entry name" value="SDR_fam"/>
</dbReference>
<organism evidence="4 5">
    <name type="scientific">Aquitalea magnusonii</name>
    <dbReference type="NCBI Taxonomy" id="332411"/>
    <lineage>
        <taxon>Bacteria</taxon>
        <taxon>Pseudomonadati</taxon>
        <taxon>Pseudomonadota</taxon>
        <taxon>Betaproteobacteria</taxon>
        <taxon>Neisseriales</taxon>
        <taxon>Chromobacteriaceae</taxon>
        <taxon>Aquitalea</taxon>
    </lineage>
</organism>
<reference evidence="5" key="3">
    <citation type="journal article" date="2017" name="Plant Physiol. Biochem.">
        <title>Differential oxidative and antioxidative response of duckweed Lemna minor toward plant growth promoting/inhibiting bacteria.</title>
        <authorList>
            <person name="Ishizawa H."/>
            <person name="Kuroda M."/>
            <person name="Morikawa M."/>
            <person name="Ike M."/>
        </authorList>
    </citation>
    <scope>NUCLEOTIDE SEQUENCE [LARGE SCALE GENOMIC DNA]</scope>
    <source>
        <strain evidence="5">H3</strain>
    </source>
</reference>
<proteinExistence type="inferred from homology"/>
<dbReference type="InterPro" id="IPR050259">
    <property type="entry name" value="SDR"/>
</dbReference>
<dbReference type="GO" id="GO:0032787">
    <property type="term" value="P:monocarboxylic acid metabolic process"/>
    <property type="evidence" value="ECO:0007669"/>
    <property type="project" value="UniProtKB-ARBA"/>
</dbReference>
<gene>
    <name evidence="4" type="ORF">DLM_1989</name>
</gene>
<keyword evidence="2 4" id="KW-0560">Oxidoreductase</keyword>
<keyword evidence="5" id="KW-1185">Reference proteome</keyword>
<dbReference type="PANTHER" id="PTHR42879">
    <property type="entry name" value="3-OXOACYL-(ACYL-CARRIER-PROTEIN) REDUCTASE"/>
    <property type="match status" value="1"/>
</dbReference>
<dbReference type="KEGG" id="amah:DLM_1989"/>
<dbReference type="SMART" id="SM00822">
    <property type="entry name" value="PKS_KR"/>
    <property type="match status" value="1"/>
</dbReference>
<dbReference type="EMBL" id="AP018823">
    <property type="protein sequence ID" value="BBF85605.1"/>
    <property type="molecule type" value="Genomic_DNA"/>
</dbReference>
<comment type="similarity">
    <text evidence="1">Belongs to the short-chain dehydrogenases/reductases (SDR) family.</text>
</comment>
<dbReference type="NCBIfam" id="NF009466">
    <property type="entry name" value="PRK12826.1-2"/>
    <property type="match status" value="1"/>
</dbReference>
<accession>A0A3G9GDR0</accession>
<evidence type="ECO:0000256" key="2">
    <source>
        <dbReference type="ARBA" id="ARBA00023002"/>
    </source>
</evidence>
<feature type="domain" description="Ketoreductase" evidence="3">
    <location>
        <begin position="1"/>
        <end position="173"/>
    </location>
</feature>
<dbReference type="SUPFAM" id="SSF51735">
    <property type="entry name" value="NAD(P)-binding Rossmann-fold domains"/>
    <property type="match status" value="1"/>
</dbReference>
<dbReference type="GO" id="GO:0005737">
    <property type="term" value="C:cytoplasm"/>
    <property type="evidence" value="ECO:0007669"/>
    <property type="project" value="InterPro"/>
</dbReference>
<evidence type="ECO:0000313" key="4">
    <source>
        <dbReference type="EMBL" id="BBF85605.1"/>
    </source>
</evidence>
<dbReference type="Gene3D" id="3.40.50.720">
    <property type="entry name" value="NAD(P)-binding Rossmann-like Domain"/>
    <property type="match status" value="1"/>
</dbReference>
<dbReference type="NCBIfam" id="NF009464">
    <property type="entry name" value="PRK12824.1"/>
    <property type="match status" value="1"/>
</dbReference>
<dbReference type="PANTHER" id="PTHR42879:SF2">
    <property type="entry name" value="3-OXOACYL-[ACYL-CARRIER-PROTEIN] REDUCTASE FABG"/>
    <property type="match status" value="1"/>
</dbReference>
<evidence type="ECO:0000259" key="3">
    <source>
        <dbReference type="SMART" id="SM00822"/>
    </source>
</evidence>